<dbReference type="OrthoDB" id="3215765at2"/>
<protein>
    <submittedName>
        <fullName evidence="1">Ribbon-helix-helix protein, CopG family</fullName>
    </submittedName>
</protein>
<dbReference type="EMBL" id="SJKB01000007">
    <property type="protein sequence ID" value="TCC59756.1"/>
    <property type="molecule type" value="Genomic_DNA"/>
</dbReference>
<proteinExistence type="predicted"/>
<dbReference type="InterPro" id="IPR010985">
    <property type="entry name" value="Ribbon_hlx_hlx"/>
</dbReference>
<organism evidence="1 2">
    <name type="scientific">Kribbella pittospori</name>
    <dbReference type="NCBI Taxonomy" id="722689"/>
    <lineage>
        <taxon>Bacteria</taxon>
        <taxon>Bacillati</taxon>
        <taxon>Actinomycetota</taxon>
        <taxon>Actinomycetes</taxon>
        <taxon>Propionibacteriales</taxon>
        <taxon>Kribbellaceae</taxon>
        <taxon>Kribbella</taxon>
    </lineage>
</organism>
<sequence length="73" mass="8131">MSDVLIRDVPDDVLAVIDHRASDLGLSRSEYLRRQLSQQAGRSDAVVTAADLERFSDTVRDLGDPEVMDQAWS</sequence>
<dbReference type="RefSeq" id="WP_131360384.1">
    <property type="nucleotide sequence ID" value="NZ_SJKB01000007.1"/>
</dbReference>
<dbReference type="GO" id="GO:0006355">
    <property type="term" value="P:regulation of DNA-templated transcription"/>
    <property type="evidence" value="ECO:0007669"/>
    <property type="project" value="InterPro"/>
</dbReference>
<gene>
    <name evidence="1" type="ORF">E0H73_24385</name>
</gene>
<dbReference type="AlphaFoldDB" id="A0A4R0KLP6"/>
<evidence type="ECO:0000313" key="2">
    <source>
        <dbReference type="Proteomes" id="UP000291144"/>
    </source>
</evidence>
<dbReference type="InterPro" id="IPR013321">
    <property type="entry name" value="Arc_rbn_hlx_hlx"/>
</dbReference>
<evidence type="ECO:0000313" key="1">
    <source>
        <dbReference type="EMBL" id="TCC59756.1"/>
    </source>
</evidence>
<dbReference type="Proteomes" id="UP000291144">
    <property type="component" value="Unassembled WGS sequence"/>
</dbReference>
<accession>A0A4R0KLP6</accession>
<name>A0A4R0KLP6_9ACTN</name>
<comment type="caution">
    <text evidence="1">The sequence shown here is derived from an EMBL/GenBank/DDBJ whole genome shotgun (WGS) entry which is preliminary data.</text>
</comment>
<keyword evidence="2" id="KW-1185">Reference proteome</keyword>
<dbReference type="Gene3D" id="1.10.1220.10">
    <property type="entry name" value="Met repressor-like"/>
    <property type="match status" value="1"/>
</dbReference>
<dbReference type="SUPFAM" id="SSF47598">
    <property type="entry name" value="Ribbon-helix-helix"/>
    <property type="match status" value="1"/>
</dbReference>
<reference evidence="1 2" key="1">
    <citation type="submission" date="2019-02" db="EMBL/GenBank/DDBJ databases">
        <title>Kribbella capetownensis sp. nov. and Kribbella speibonae sp. nov., isolated from soil.</title>
        <authorList>
            <person name="Curtis S.M."/>
            <person name="Norton I."/>
            <person name="Everest G.J."/>
            <person name="Meyers P.R."/>
        </authorList>
    </citation>
    <scope>NUCLEOTIDE SEQUENCE [LARGE SCALE GENOMIC DNA]</scope>
    <source>
        <strain evidence="1 2">NRRL B-24813</strain>
    </source>
</reference>